<keyword evidence="4" id="KW-1185">Reference proteome</keyword>
<dbReference type="InterPro" id="IPR036020">
    <property type="entry name" value="WW_dom_sf"/>
</dbReference>
<name>A0ABM1B7M8_LIMPO</name>
<protein>
    <submittedName>
        <fullName evidence="5">Scaffold protein salvador-like</fullName>
    </submittedName>
</protein>
<dbReference type="RefSeq" id="XP_013776453.1">
    <property type="nucleotide sequence ID" value="XM_013920999.2"/>
</dbReference>
<dbReference type="InterPro" id="IPR030030">
    <property type="entry name" value="Sav"/>
</dbReference>
<dbReference type="PROSITE" id="PS50020">
    <property type="entry name" value="WW_DOMAIN_2"/>
    <property type="match status" value="2"/>
</dbReference>
<dbReference type="CDD" id="cd21433">
    <property type="entry name" value="SARAH_Sav"/>
    <property type="match status" value="1"/>
</dbReference>
<dbReference type="PANTHER" id="PTHR47522:SF2">
    <property type="entry name" value="PROTEIN SALVADOR HOMOLOG 1"/>
    <property type="match status" value="1"/>
</dbReference>
<dbReference type="Proteomes" id="UP000694941">
    <property type="component" value="Unplaced"/>
</dbReference>
<feature type="domain" description="WW" evidence="2">
    <location>
        <begin position="384"/>
        <end position="417"/>
    </location>
</feature>
<organism evidence="4 5">
    <name type="scientific">Limulus polyphemus</name>
    <name type="common">Atlantic horseshoe crab</name>
    <dbReference type="NCBI Taxonomy" id="6850"/>
    <lineage>
        <taxon>Eukaryota</taxon>
        <taxon>Metazoa</taxon>
        <taxon>Ecdysozoa</taxon>
        <taxon>Arthropoda</taxon>
        <taxon>Chelicerata</taxon>
        <taxon>Merostomata</taxon>
        <taxon>Xiphosura</taxon>
        <taxon>Limulidae</taxon>
        <taxon>Limulus</taxon>
    </lineage>
</organism>
<accession>A0ABM1B7M8</accession>
<evidence type="ECO:0000259" key="2">
    <source>
        <dbReference type="PROSITE" id="PS50020"/>
    </source>
</evidence>
<dbReference type="SMART" id="SM00456">
    <property type="entry name" value="WW"/>
    <property type="match status" value="2"/>
</dbReference>
<feature type="compositionally biased region" description="Polar residues" evidence="1">
    <location>
        <begin position="322"/>
        <end position="344"/>
    </location>
</feature>
<dbReference type="CDD" id="cd00201">
    <property type="entry name" value="WW"/>
    <property type="match status" value="2"/>
</dbReference>
<sequence>MLSRKKDHKYLRDGVEGKYVKKENPPDLRIINVWTTINDQSQKKNAVQPKKGSVLSLHGHEPPNPTSLAQKCAKAQTSLNQQTLGVLQQNDGSQSALQPLSHEKAVGIGGLFGLARCRMGSSQMVQPASATPGCHVGDFASHKSYSRSAENVIPSPVVQCLPGPETNPHHQVVGTSSVFAQSQHQLQSHVYVNQLAGRNLLTRDKQVFGERNYQGMKPEDRFQLSGFADQDVAQDAWHQLDENYQIQLYHQQIREHYAQQQQQHSEATHIERSNIHPLPAGFTHITGKAVTSHQDPHPFLSPLFKSTNQYTSSHLVSDPLHLSQSVTSPVPTSASGSGRNNQPNPALCGVKPFSHPSLAVTASSTVDNSHKQHFQQQQQQPEELPLPPGWSVGYTMRGRKYYIDHNTKTTHWSHPLEKEGLPTGWERIESPEYGVYYFNHITKQAQYEHPCAPQYGHLTPVIHQPAVPDHPPPLRNTYHQHNVIVPANPYLTEEIPHWLYIYSQAPSTSDHKIKWEMFPLQELDCFEGMLKRLHKKEVEEIVMKYEAYRIALMREKERKRLEMAQEQTVPTASEI</sequence>
<dbReference type="InterPro" id="IPR011524">
    <property type="entry name" value="SARAH_dom"/>
</dbReference>
<feature type="domain" description="WW" evidence="2">
    <location>
        <begin position="419"/>
        <end position="452"/>
    </location>
</feature>
<proteinExistence type="predicted"/>
<evidence type="ECO:0000256" key="1">
    <source>
        <dbReference type="SAM" id="MobiDB-lite"/>
    </source>
</evidence>
<dbReference type="InterPro" id="IPR001202">
    <property type="entry name" value="WW_dom"/>
</dbReference>
<evidence type="ECO:0000313" key="4">
    <source>
        <dbReference type="Proteomes" id="UP000694941"/>
    </source>
</evidence>
<feature type="region of interest" description="Disordered" evidence="1">
    <location>
        <begin position="321"/>
        <end position="388"/>
    </location>
</feature>
<gene>
    <name evidence="5" type="primary">LOC106461202</name>
</gene>
<dbReference type="PROSITE" id="PS50951">
    <property type="entry name" value="SARAH"/>
    <property type="match status" value="1"/>
</dbReference>
<dbReference type="GeneID" id="106461202"/>
<dbReference type="Gene3D" id="2.20.70.10">
    <property type="match status" value="2"/>
</dbReference>
<evidence type="ECO:0000313" key="5">
    <source>
        <dbReference type="RefSeq" id="XP_013776453.1"/>
    </source>
</evidence>
<reference evidence="5" key="1">
    <citation type="submission" date="2025-08" db="UniProtKB">
        <authorList>
            <consortium name="RefSeq"/>
        </authorList>
    </citation>
    <scope>IDENTIFICATION</scope>
    <source>
        <tissue evidence="5">Muscle</tissue>
    </source>
</reference>
<dbReference type="Pfam" id="PF00397">
    <property type="entry name" value="WW"/>
    <property type="match status" value="2"/>
</dbReference>
<feature type="domain" description="SARAH" evidence="3">
    <location>
        <begin position="512"/>
        <end position="559"/>
    </location>
</feature>
<feature type="region of interest" description="Disordered" evidence="1">
    <location>
        <begin position="41"/>
        <end position="68"/>
    </location>
</feature>
<dbReference type="PANTHER" id="PTHR47522">
    <property type="entry name" value="SALVADOR FAMILY WW DOMAIN-CONTAINING PROTEIN 1"/>
    <property type="match status" value="1"/>
</dbReference>
<dbReference type="SUPFAM" id="SSF51045">
    <property type="entry name" value="WW domain"/>
    <property type="match status" value="2"/>
</dbReference>
<evidence type="ECO:0000259" key="3">
    <source>
        <dbReference type="PROSITE" id="PS50951"/>
    </source>
</evidence>